<organism evidence="9 10">
    <name type="scientific">Calderihabitans maritimus</name>
    <dbReference type="NCBI Taxonomy" id="1246530"/>
    <lineage>
        <taxon>Bacteria</taxon>
        <taxon>Bacillati</taxon>
        <taxon>Bacillota</taxon>
        <taxon>Clostridia</taxon>
        <taxon>Neomoorellales</taxon>
        <taxon>Calderihabitantaceae</taxon>
        <taxon>Calderihabitans</taxon>
    </lineage>
</organism>
<sequence length="227" mass="24181">MQRSEFVAGVHSAIPIVLGYLPLGFAYGVLARQAGLSLAETVIMSVLVYAGSGQFIAVSLLGAGAPVLPIVFTVFLVNLRHLLMSASLVPYVGHYSRKLLAAISYQITDETYAVAISHFQKVPAREAYHLGLNLTAHSSWIFASFLGGTVGSMVQNPARWGLDFALPAMFIALLVGQINNRLTLIVALVGGISALGLALLLPGNWYIILGTITAATSGVMLEKWIKK</sequence>
<accession>A0A1Z5HWA1</accession>
<protein>
    <submittedName>
        <fullName evidence="9">AzlC-like protein</fullName>
    </submittedName>
</protein>
<gene>
    <name evidence="9" type="ORF">KKC1_27390</name>
</gene>
<feature type="transmembrane region" description="Helical" evidence="8">
    <location>
        <begin position="127"/>
        <end position="146"/>
    </location>
</feature>
<dbReference type="OrthoDB" id="3177005at2"/>
<evidence type="ECO:0000256" key="6">
    <source>
        <dbReference type="ARBA" id="ARBA00022989"/>
    </source>
</evidence>
<evidence type="ECO:0000256" key="3">
    <source>
        <dbReference type="ARBA" id="ARBA00022448"/>
    </source>
</evidence>
<keyword evidence="5 8" id="KW-0812">Transmembrane</keyword>
<keyword evidence="10" id="KW-1185">Reference proteome</keyword>
<dbReference type="GO" id="GO:1903785">
    <property type="term" value="P:L-valine transmembrane transport"/>
    <property type="evidence" value="ECO:0007669"/>
    <property type="project" value="TreeGrafter"/>
</dbReference>
<evidence type="ECO:0000256" key="4">
    <source>
        <dbReference type="ARBA" id="ARBA00022475"/>
    </source>
</evidence>
<proteinExistence type="inferred from homology"/>
<dbReference type="InterPro" id="IPR011606">
    <property type="entry name" value="Brnchd-chn_aa_trnsp_permease"/>
</dbReference>
<comment type="subcellular location">
    <subcellularLocation>
        <location evidence="1">Cell membrane</location>
        <topology evidence="1">Multi-pass membrane protein</topology>
    </subcellularLocation>
</comment>
<dbReference type="AlphaFoldDB" id="A0A1Z5HWA1"/>
<evidence type="ECO:0000256" key="1">
    <source>
        <dbReference type="ARBA" id="ARBA00004651"/>
    </source>
</evidence>
<keyword evidence="3" id="KW-0813">Transport</keyword>
<dbReference type="PANTHER" id="PTHR34979">
    <property type="entry name" value="INNER MEMBRANE PROTEIN YGAZ"/>
    <property type="match status" value="1"/>
</dbReference>
<evidence type="ECO:0000256" key="5">
    <source>
        <dbReference type="ARBA" id="ARBA00022692"/>
    </source>
</evidence>
<keyword evidence="7 8" id="KW-0472">Membrane</keyword>
<dbReference type="Proteomes" id="UP000197032">
    <property type="component" value="Unassembled WGS sequence"/>
</dbReference>
<evidence type="ECO:0000256" key="7">
    <source>
        <dbReference type="ARBA" id="ARBA00023136"/>
    </source>
</evidence>
<feature type="transmembrane region" description="Helical" evidence="8">
    <location>
        <begin position="6"/>
        <end position="30"/>
    </location>
</feature>
<keyword evidence="6 8" id="KW-1133">Transmembrane helix</keyword>
<feature type="transmembrane region" description="Helical" evidence="8">
    <location>
        <begin position="182"/>
        <end position="200"/>
    </location>
</feature>
<dbReference type="GO" id="GO:0005886">
    <property type="term" value="C:plasma membrane"/>
    <property type="evidence" value="ECO:0007669"/>
    <property type="project" value="UniProtKB-SubCell"/>
</dbReference>
<keyword evidence="4" id="KW-1003">Cell membrane</keyword>
<dbReference type="EMBL" id="BDGJ01000164">
    <property type="protein sequence ID" value="GAW93611.1"/>
    <property type="molecule type" value="Genomic_DNA"/>
</dbReference>
<feature type="transmembrane region" description="Helical" evidence="8">
    <location>
        <begin position="158"/>
        <end position="175"/>
    </location>
</feature>
<name>A0A1Z5HWA1_9FIRM</name>
<comment type="caution">
    <text evidence="9">The sequence shown here is derived from an EMBL/GenBank/DDBJ whole genome shotgun (WGS) entry which is preliminary data.</text>
</comment>
<dbReference type="Pfam" id="PF03591">
    <property type="entry name" value="AzlC"/>
    <property type="match status" value="1"/>
</dbReference>
<comment type="similarity">
    <text evidence="2">Belongs to the AzlC family.</text>
</comment>
<reference evidence="10" key="1">
    <citation type="journal article" date="2017" name="Appl. Environ. Microbiol.">
        <title>Genomic Analysis of Calderihabitans maritimus KKC1, a Thermophilic, Hydrogenogenic, Carboxydotrophic Bacterium Isolated from Marine Sediment.</title>
        <authorList>
            <person name="Omae K."/>
            <person name="Yoneda Y."/>
            <person name="Fukuyama Y."/>
            <person name="Yoshida T."/>
            <person name="Sako Y."/>
        </authorList>
    </citation>
    <scope>NUCLEOTIDE SEQUENCE [LARGE SCALE GENOMIC DNA]</scope>
    <source>
        <strain evidence="10">KKC1</strain>
    </source>
</reference>
<dbReference type="PANTHER" id="PTHR34979:SF1">
    <property type="entry name" value="INNER MEMBRANE PROTEIN YGAZ"/>
    <property type="match status" value="1"/>
</dbReference>
<dbReference type="RefSeq" id="WP_088554706.1">
    <property type="nucleotide sequence ID" value="NZ_BDGJ01000164.1"/>
</dbReference>
<evidence type="ECO:0000256" key="2">
    <source>
        <dbReference type="ARBA" id="ARBA00010735"/>
    </source>
</evidence>
<evidence type="ECO:0000313" key="10">
    <source>
        <dbReference type="Proteomes" id="UP000197032"/>
    </source>
</evidence>
<evidence type="ECO:0000256" key="8">
    <source>
        <dbReference type="SAM" id="Phobius"/>
    </source>
</evidence>
<evidence type="ECO:0000313" key="9">
    <source>
        <dbReference type="EMBL" id="GAW93611.1"/>
    </source>
</evidence>